<evidence type="ECO:0000259" key="2">
    <source>
        <dbReference type="Pfam" id="PF05193"/>
    </source>
</evidence>
<dbReference type="PANTHER" id="PTHR43690:SF18">
    <property type="entry name" value="INSULIN-DEGRADING ENZYME-RELATED"/>
    <property type="match status" value="1"/>
</dbReference>
<dbReference type="PANTHER" id="PTHR43690">
    <property type="entry name" value="NARDILYSIN"/>
    <property type="match status" value="1"/>
</dbReference>
<dbReference type="InterPro" id="IPR007863">
    <property type="entry name" value="Peptidase_M16_C"/>
</dbReference>
<protein>
    <recommendedName>
        <fullName evidence="2">Peptidase M16 C-terminal domain-containing protein</fullName>
    </recommendedName>
</protein>
<keyword evidence="1" id="KW-0479">Metal-binding</keyword>
<name>A0A7S7LID9_CRYPV</name>
<reference evidence="3 4" key="1">
    <citation type="submission" date="2019-09" db="EMBL/GenBank/DDBJ databases">
        <title>Consistent, comparative and evidence-based genome assembly and annotation for Cryptosporidium parvum, C. hominis and C. tyzzeri.</title>
        <authorList>
            <person name="Baptista R.P."/>
            <person name="Li Y."/>
            <person name="Sateriale A."/>
            <person name="Ansell B."/>
            <person name="Jex A."/>
            <person name="Sanders M."/>
            <person name="Brooks K."/>
            <person name="Tracey A."/>
            <person name="Berriman M."/>
            <person name="Striepen B."/>
            <person name="Cotton J.A."/>
            <person name="Kissinger J.C."/>
        </authorList>
    </citation>
    <scope>NUCLEOTIDE SEQUENCE [LARGE SCALE GENOMIC DNA]</scope>
    <source>
        <strain evidence="3 4">IOWA-ATCC</strain>
    </source>
</reference>
<dbReference type="SUPFAM" id="SSF63411">
    <property type="entry name" value="LuxS/MPP-like metallohydrolase"/>
    <property type="match status" value="2"/>
</dbReference>
<dbReference type="InterPro" id="IPR050626">
    <property type="entry name" value="Peptidase_M16"/>
</dbReference>
<dbReference type="Proteomes" id="UP000593906">
    <property type="component" value="Chromosome 4"/>
</dbReference>
<evidence type="ECO:0000313" key="3">
    <source>
        <dbReference type="EMBL" id="QOY42321.1"/>
    </source>
</evidence>
<dbReference type="VEuPathDB" id="CryptoDB:CPATCC_0021520"/>
<accession>A0A7S7LID9</accession>
<proteinExistence type="predicted"/>
<dbReference type="Pfam" id="PF05193">
    <property type="entry name" value="Peptidase_M16_C"/>
    <property type="match status" value="1"/>
</dbReference>
<sequence length="1150" mass="133650">MISGNINPSGLVKKFYLPNKLEVLLISSSDKLSLVSFGLDLGSIFDPKDYLGFSKVLSCVSQYFQTEGKQFTKVMDSIQKKGQACITYYWIPQSSETTIEFSGIFSSECLDEYLRRIRSSLDVLDYSEEIVTTCLGMLKKEYENEVNSSAVQRNAVLKSIFNSELRGSLMTMKNCVISDLVKEIKKFKKKFYSSNIMKLVIESSLTFEHLTTLVNRHFSTIPNLNTDIKLMRYNIGLKNLHTQGLLGNFVEYKGVDNKISFVFVLDSEKGAILGSNRIPLFEYLVKHYFCGEYSGSLRNAISPLILTCNVEYYAERLALVWFEVESDVEQILLEETLELLYSSVVLLRKTKIKKEYFEFLINNCVANYMNFNWFDFKLNIQDRISSLINYNVWHKLERYCKYNDLELEEFNKILNFLDIENILILVNSNQANYLMSNNYEDYVENITEIVENQVFNTSFYSFSSNSGNDECFSKSSRNRIIDCNGKYVYHYEEPLLKIKYNIKKISPRLINRLKQTKESFGIINGLSRPFINPYTPKDFKLVDFIWECTSNSPNPGNDAVVDTELNTFIESYNEFYPNYYLLTKIGDIFKTKMVRDRRLAICKYHDTQISISENVNVWYKARNDKKQPYFKGILRLSSAFNSFKFITLILSYILVISMNNTLNLPLIQDAKLTFSPRNSPEQLSNVPSIDLHISGYSSSLYIIIKTIFSSLNSEEVITEAVLNDSLFIYKGLLMRKKETITSELKARELSWRITAPNYPTLGRQYLGLSQITYQELYNEFKKFKENLCIDGLFIGNLDRAELEKLLKEFSTRVGIKAKKEQCFKLFKSRSFPIKDFRGTANKKVFYHYNRPDYFELSKNYINSNFGEKAMKKLDKTFSIENLFKLLNEECGQINCTNEVMSSGYLDFKLSSDEFGPNIALLDIIIYKNIQDFYTDNVDIGILYLNDAYYNTYWLNESLKTTSESLSLKTFIEAFDSYYKWSVQLESWDYSANDLGLYISKFTDKYNNYLKNGFGGDYKAIKNLTISKLKNKLLKSDIDEEFNSHKFNLGYSESIIESLKELDFFGFKSKMNHILNDYASFLLVQVQSTEKKDLILARKSQNFDSASGNPRRIKFNKNMNISIPPGYKHIKHIDELIQDDRIPLSVLDTEE</sequence>
<dbReference type="AlphaFoldDB" id="A0A7S7LID9"/>
<dbReference type="GO" id="GO:0046872">
    <property type="term" value="F:metal ion binding"/>
    <property type="evidence" value="ECO:0007669"/>
    <property type="project" value="UniProtKB-KW"/>
</dbReference>
<evidence type="ECO:0000313" key="4">
    <source>
        <dbReference type="Proteomes" id="UP000593906"/>
    </source>
</evidence>
<gene>
    <name evidence="3" type="ORF">CPATCC_001955</name>
</gene>
<organism evidence="3 4">
    <name type="scientific">Cryptosporidium parvum</name>
    <dbReference type="NCBI Taxonomy" id="5807"/>
    <lineage>
        <taxon>Eukaryota</taxon>
        <taxon>Sar</taxon>
        <taxon>Alveolata</taxon>
        <taxon>Apicomplexa</taxon>
        <taxon>Conoidasida</taxon>
        <taxon>Coccidia</taxon>
        <taxon>Eucoccidiorida</taxon>
        <taxon>Eimeriorina</taxon>
        <taxon>Cryptosporidiidae</taxon>
        <taxon>Cryptosporidium</taxon>
    </lineage>
</organism>
<dbReference type="InterPro" id="IPR011249">
    <property type="entry name" value="Metalloenz_LuxS/M16"/>
</dbReference>
<evidence type="ECO:0000256" key="1">
    <source>
        <dbReference type="ARBA" id="ARBA00022723"/>
    </source>
</evidence>
<feature type="domain" description="Peptidase M16 C-terminal" evidence="2">
    <location>
        <begin position="182"/>
        <end position="227"/>
    </location>
</feature>
<dbReference type="Gene3D" id="3.30.830.10">
    <property type="entry name" value="Metalloenzyme, LuxS/M16 peptidase-like"/>
    <property type="match status" value="2"/>
</dbReference>
<dbReference type="EMBL" id="CP044419">
    <property type="protein sequence ID" value="QOY42321.1"/>
    <property type="molecule type" value="Genomic_DNA"/>
</dbReference>